<evidence type="ECO:0000256" key="1">
    <source>
        <dbReference type="ARBA" id="ARBA00022649"/>
    </source>
</evidence>
<dbReference type="InterPro" id="IPR035093">
    <property type="entry name" value="RelE/ParE_toxin_dom_sf"/>
</dbReference>
<dbReference type="Gene3D" id="3.30.2310.20">
    <property type="entry name" value="RelE-like"/>
    <property type="match status" value="1"/>
</dbReference>
<dbReference type="Pfam" id="PF05016">
    <property type="entry name" value="ParE_toxin"/>
    <property type="match status" value="1"/>
</dbReference>
<keyword evidence="1" id="KW-1277">Toxin-antitoxin system</keyword>
<sequence>MMKLRINPIVAEDLKNIKEYIAEDNEEMAVKTIQEIYARIENIQQFPYMRADLAKRVSFWTDYKYVICGNYVVLYKIGKEYVGVCRVVNRYQDITKIF</sequence>
<dbReference type="EMBL" id="CACRUM010000076">
    <property type="protein sequence ID" value="VYU52594.1"/>
    <property type="molecule type" value="Genomic_DNA"/>
</dbReference>
<proteinExistence type="predicted"/>
<organism evidence="2">
    <name type="scientific">Roseburia intestinalis</name>
    <dbReference type="NCBI Taxonomy" id="166486"/>
    <lineage>
        <taxon>Bacteria</taxon>
        <taxon>Bacillati</taxon>
        <taxon>Bacillota</taxon>
        <taxon>Clostridia</taxon>
        <taxon>Lachnospirales</taxon>
        <taxon>Lachnospiraceae</taxon>
        <taxon>Roseburia</taxon>
    </lineage>
</organism>
<gene>
    <name evidence="2" type="ORF">RILFYP67_02222</name>
</gene>
<reference evidence="2" key="1">
    <citation type="submission" date="2019-11" db="EMBL/GenBank/DDBJ databases">
        <authorList>
            <person name="Feng L."/>
        </authorList>
    </citation>
    <scope>NUCLEOTIDE SEQUENCE</scope>
    <source>
        <strain evidence="2">RintestinalisLFYP67</strain>
    </source>
</reference>
<protein>
    <submittedName>
        <fullName evidence="2">Plasmid stabilisation system protein</fullName>
    </submittedName>
</protein>
<evidence type="ECO:0000313" key="2">
    <source>
        <dbReference type="EMBL" id="VYU52594.1"/>
    </source>
</evidence>
<dbReference type="InterPro" id="IPR007712">
    <property type="entry name" value="RelE/ParE_toxin"/>
</dbReference>
<dbReference type="AlphaFoldDB" id="A0A6N3FKK7"/>
<dbReference type="RefSeq" id="WP_015559417.1">
    <property type="nucleotide sequence ID" value="NZ_CACRUM010000076.1"/>
</dbReference>
<accession>A0A6N3FKK7</accession>
<name>A0A6N3FKK7_9FIRM</name>